<dbReference type="AlphaFoldDB" id="A0A2A7HWR8"/>
<proteinExistence type="predicted"/>
<evidence type="ECO:0000256" key="1">
    <source>
        <dbReference type="SAM" id="Phobius"/>
    </source>
</evidence>
<keyword evidence="1" id="KW-0812">Transmembrane</keyword>
<evidence type="ECO:0000313" key="2">
    <source>
        <dbReference type="EMBL" id="PEC21273.1"/>
    </source>
</evidence>
<protein>
    <submittedName>
        <fullName evidence="2">Uncharacterized protein</fullName>
    </submittedName>
</protein>
<name>A0A2A7HWR8_BACCE</name>
<keyword evidence="1" id="KW-1133">Transmembrane helix</keyword>
<sequence length="122" mass="14300">MIMLSSSQKTSLNCLCTLILKTFAFNSLIEAQTISKSMKTFALFVYHYTFFYSFCKYYFFKKYHYTLYTLTLYEMNTTLISNIKAKRKAIVCNTGFIITLKGILCIEILKGDFLYAYRSHLS</sequence>
<gene>
    <name evidence="2" type="ORF">COM96_15285</name>
</gene>
<dbReference type="Proteomes" id="UP000220006">
    <property type="component" value="Unassembled WGS sequence"/>
</dbReference>
<reference evidence="2 3" key="1">
    <citation type="submission" date="2017-09" db="EMBL/GenBank/DDBJ databases">
        <title>Large-scale bioinformatics analysis of Bacillus genomes uncovers conserved roles of natural products in bacterial physiology.</title>
        <authorList>
            <consortium name="Agbiome Team Llc"/>
            <person name="Bleich R.M."/>
            <person name="Grubbs K.J."/>
            <person name="Santa Maria K.C."/>
            <person name="Allen S.E."/>
            <person name="Farag S."/>
            <person name="Shank E.A."/>
            <person name="Bowers A."/>
        </authorList>
    </citation>
    <scope>NUCLEOTIDE SEQUENCE [LARGE SCALE GENOMIC DNA]</scope>
    <source>
        <strain evidence="2 3">AFS096845</strain>
    </source>
</reference>
<keyword evidence="1" id="KW-0472">Membrane</keyword>
<feature type="transmembrane region" description="Helical" evidence="1">
    <location>
        <begin position="41"/>
        <end position="60"/>
    </location>
</feature>
<comment type="caution">
    <text evidence="2">The sequence shown here is derived from an EMBL/GenBank/DDBJ whole genome shotgun (WGS) entry which is preliminary data.</text>
</comment>
<evidence type="ECO:0000313" key="3">
    <source>
        <dbReference type="Proteomes" id="UP000220006"/>
    </source>
</evidence>
<dbReference type="EMBL" id="NVLK01000030">
    <property type="protein sequence ID" value="PEC21273.1"/>
    <property type="molecule type" value="Genomic_DNA"/>
</dbReference>
<organism evidence="2 3">
    <name type="scientific">Bacillus cereus</name>
    <dbReference type="NCBI Taxonomy" id="1396"/>
    <lineage>
        <taxon>Bacteria</taxon>
        <taxon>Bacillati</taxon>
        <taxon>Bacillota</taxon>
        <taxon>Bacilli</taxon>
        <taxon>Bacillales</taxon>
        <taxon>Bacillaceae</taxon>
        <taxon>Bacillus</taxon>
        <taxon>Bacillus cereus group</taxon>
    </lineage>
</organism>
<accession>A0A2A7HWR8</accession>